<evidence type="ECO:0000256" key="3">
    <source>
        <dbReference type="ARBA" id="ARBA00022833"/>
    </source>
</evidence>
<dbReference type="InterPro" id="IPR037274">
    <property type="entry name" value="Znf_CHY_sf"/>
</dbReference>
<name>A0AA36MB46_CYLNA</name>
<keyword evidence="7" id="KW-1185">Reference proteome</keyword>
<keyword evidence="2 4" id="KW-0863">Zinc-finger</keyword>
<reference evidence="6" key="1">
    <citation type="submission" date="2023-07" db="EMBL/GenBank/DDBJ databases">
        <authorList>
            <consortium name="CYATHOMIX"/>
        </authorList>
    </citation>
    <scope>NUCLEOTIDE SEQUENCE</scope>
    <source>
        <strain evidence="6">N/A</strain>
    </source>
</reference>
<accession>A0AA36MB46</accession>
<evidence type="ECO:0000256" key="1">
    <source>
        <dbReference type="ARBA" id="ARBA00022723"/>
    </source>
</evidence>
<dbReference type="AlphaFoldDB" id="A0AA36MB46"/>
<dbReference type="PROSITE" id="PS51266">
    <property type="entry name" value="ZF_CHY"/>
    <property type="match status" value="1"/>
</dbReference>
<keyword evidence="1" id="KW-0479">Metal-binding</keyword>
<evidence type="ECO:0000256" key="2">
    <source>
        <dbReference type="ARBA" id="ARBA00022771"/>
    </source>
</evidence>
<dbReference type="GO" id="GO:0008270">
    <property type="term" value="F:zinc ion binding"/>
    <property type="evidence" value="ECO:0007669"/>
    <property type="project" value="UniProtKB-KW"/>
</dbReference>
<feature type="domain" description="CHY-type" evidence="5">
    <location>
        <begin position="143"/>
        <end position="213"/>
    </location>
</feature>
<proteinExistence type="predicted"/>
<organism evidence="6 7">
    <name type="scientific">Cylicocyclus nassatus</name>
    <name type="common">Nematode worm</name>
    <dbReference type="NCBI Taxonomy" id="53992"/>
    <lineage>
        <taxon>Eukaryota</taxon>
        <taxon>Metazoa</taxon>
        <taxon>Ecdysozoa</taxon>
        <taxon>Nematoda</taxon>
        <taxon>Chromadorea</taxon>
        <taxon>Rhabditida</taxon>
        <taxon>Rhabditina</taxon>
        <taxon>Rhabditomorpha</taxon>
        <taxon>Strongyloidea</taxon>
        <taxon>Strongylidae</taxon>
        <taxon>Cylicocyclus</taxon>
    </lineage>
</organism>
<dbReference type="InterPro" id="IPR008913">
    <property type="entry name" value="Znf_CHY"/>
</dbReference>
<protein>
    <recommendedName>
        <fullName evidence="5">CHY-type domain-containing protein</fullName>
    </recommendedName>
</protein>
<dbReference type="EMBL" id="CATQJL010000316">
    <property type="protein sequence ID" value="CAJ0605481.1"/>
    <property type="molecule type" value="Genomic_DNA"/>
</dbReference>
<evidence type="ECO:0000259" key="5">
    <source>
        <dbReference type="PROSITE" id="PS51266"/>
    </source>
</evidence>
<dbReference type="Pfam" id="PF05495">
    <property type="entry name" value="zf-CHY"/>
    <property type="match status" value="1"/>
</dbReference>
<sequence length="261" mass="29752">MRCGQEHDHSIPADDHSVGWRCKRCQLAQSIRLRPQLVHENSSITALLEARGCRPLDCILQQSQLRFTCLACNKEDDVQKLNFGSTHKSWCRECHTLCEFTITAVRFRGDLAKIAAEDQVTASKIPKAKKEVKVVSAIVEGQPLPELGTCKHYRKSYRWFRFPCCGRAFPCDICHEEFVGGEHEMKVANRMICGHCSKEQIFTVGKPCINCNASVTRNRSQFWEGGKGCRDPTLMSRHDGHKFINKQKTTSNKKLRTTQKK</sequence>
<gene>
    <name evidence="6" type="ORF">CYNAS_LOCUS17464</name>
</gene>
<comment type="caution">
    <text evidence="6">The sequence shown here is derived from an EMBL/GenBank/DDBJ whole genome shotgun (WGS) entry which is preliminary data.</text>
</comment>
<dbReference type="SUPFAM" id="SSF161219">
    <property type="entry name" value="CHY zinc finger-like"/>
    <property type="match status" value="1"/>
</dbReference>
<evidence type="ECO:0000256" key="4">
    <source>
        <dbReference type="PROSITE-ProRule" id="PRU00601"/>
    </source>
</evidence>
<keyword evidence="3" id="KW-0862">Zinc</keyword>
<evidence type="ECO:0000313" key="6">
    <source>
        <dbReference type="EMBL" id="CAJ0605481.1"/>
    </source>
</evidence>
<dbReference type="Proteomes" id="UP001176961">
    <property type="component" value="Unassembled WGS sequence"/>
</dbReference>
<evidence type="ECO:0000313" key="7">
    <source>
        <dbReference type="Proteomes" id="UP001176961"/>
    </source>
</evidence>